<dbReference type="EMBL" id="JACHXD010000003">
    <property type="protein sequence ID" value="MBB3118257.1"/>
    <property type="molecule type" value="Genomic_DNA"/>
</dbReference>
<dbReference type="Pfam" id="PF06475">
    <property type="entry name" value="Glycolipid_bind"/>
    <property type="match status" value="1"/>
</dbReference>
<organism evidence="1 2">
    <name type="scientific">Pseudoduganella violacea</name>
    <dbReference type="NCBI Taxonomy" id="1715466"/>
    <lineage>
        <taxon>Bacteria</taxon>
        <taxon>Pseudomonadati</taxon>
        <taxon>Pseudomonadota</taxon>
        <taxon>Betaproteobacteria</taxon>
        <taxon>Burkholderiales</taxon>
        <taxon>Oxalobacteraceae</taxon>
        <taxon>Telluria group</taxon>
        <taxon>Pseudoduganella</taxon>
    </lineage>
</organism>
<gene>
    <name evidence="1" type="ORF">FHS03_001288</name>
</gene>
<proteinExistence type="predicted"/>
<keyword evidence="2" id="KW-1185">Reference proteome</keyword>
<sequence length="182" mass="20278">MNKVCRWVPEQGVGLEHLELRETEQGMLAAGMVIGSRYASSYGLFYEIELARDWTVRQVRLASPDGARLLLSADGAGRWFDVDGQPLPALDGCIDVDISASCFTNTIPIRRLGEGLRQRQLIDVAFIRIPGMSVEKAEQAYTMAGAPDRYRYEGVSSHFEAMLKVDADGFVTDYPQLFKRIA</sequence>
<name>A0A7W5B813_9BURK</name>
<dbReference type="InterPro" id="IPR009467">
    <property type="entry name" value="Glycolipid-bd_prot_put"/>
</dbReference>
<evidence type="ECO:0000313" key="2">
    <source>
        <dbReference type="Proteomes" id="UP000541535"/>
    </source>
</evidence>
<dbReference type="Proteomes" id="UP000541535">
    <property type="component" value="Unassembled WGS sequence"/>
</dbReference>
<protein>
    <submittedName>
        <fullName evidence="1">Uncharacterized protein</fullName>
    </submittedName>
</protein>
<comment type="caution">
    <text evidence="1">The sequence shown here is derived from an EMBL/GenBank/DDBJ whole genome shotgun (WGS) entry which is preliminary data.</text>
</comment>
<dbReference type="SUPFAM" id="SSF159275">
    <property type="entry name" value="PA1994-like"/>
    <property type="match status" value="1"/>
</dbReference>
<accession>A0A7W5B813</accession>
<dbReference type="RefSeq" id="WP_183440198.1">
    <property type="nucleotide sequence ID" value="NZ_JACHXD010000003.1"/>
</dbReference>
<dbReference type="AlphaFoldDB" id="A0A7W5B813"/>
<evidence type="ECO:0000313" key="1">
    <source>
        <dbReference type="EMBL" id="MBB3118257.1"/>
    </source>
</evidence>
<reference evidence="1 2" key="1">
    <citation type="submission" date="2020-08" db="EMBL/GenBank/DDBJ databases">
        <title>Genomic Encyclopedia of Type Strains, Phase III (KMG-III): the genomes of soil and plant-associated and newly described type strains.</title>
        <authorList>
            <person name="Whitman W."/>
        </authorList>
    </citation>
    <scope>NUCLEOTIDE SEQUENCE [LARGE SCALE GENOMIC DNA]</scope>
    <source>
        <strain evidence="1 2">CECT 8897</strain>
    </source>
</reference>